<evidence type="ECO:0000256" key="5">
    <source>
        <dbReference type="ARBA" id="ARBA00022989"/>
    </source>
</evidence>
<comment type="similarity">
    <text evidence="8">Belongs to the dicarboxylate/amino acid:cation symporter (DAACS) (TC 2.A.23) family.</text>
</comment>
<dbReference type="PANTHER" id="PTHR11958">
    <property type="entry name" value="SODIUM/DICARBOXYLATE SYMPORTER-RELATED"/>
    <property type="match status" value="1"/>
</dbReference>
<evidence type="ECO:0000256" key="4">
    <source>
        <dbReference type="ARBA" id="ARBA00022847"/>
    </source>
</evidence>
<protein>
    <recommendedName>
        <fullName evidence="8">Amino acid transporter</fullName>
    </recommendedName>
</protein>
<feature type="transmembrane region" description="Helical" evidence="8">
    <location>
        <begin position="362"/>
        <end position="387"/>
    </location>
</feature>
<keyword evidence="6 8" id="KW-0472">Membrane</keyword>
<accession>A0A3M7RXD0</accession>
<proteinExistence type="inferred from homology"/>
<keyword evidence="7" id="KW-0325">Glycoprotein</keyword>
<dbReference type="SUPFAM" id="SSF118215">
    <property type="entry name" value="Proton glutamate symport protein"/>
    <property type="match status" value="1"/>
</dbReference>
<keyword evidence="4 8" id="KW-0769">Symport</keyword>
<dbReference type="AlphaFoldDB" id="A0A3M7RXD0"/>
<evidence type="ECO:0000256" key="3">
    <source>
        <dbReference type="ARBA" id="ARBA00022692"/>
    </source>
</evidence>
<dbReference type="InterPro" id="IPR018107">
    <property type="entry name" value="Na-dicarboxylate_symporter_CS"/>
</dbReference>
<evidence type="ECO:0000313" key="9">
    <source>
        <dbReference type="EMBL" id="RNA28018.1"/>
    </source>
</evidence>
<name>A0A3M7RXD0_BRAPC</name>
<keyword evidence="2 8" id="KW-0813">Transport</keyword>
<comment type="subcellular location">
    <subcellularLocation>
        <location evidence="1 8">Membrane</location>
        <topology evidence="1 8">Multi-pass membrane protein</topology>
    </subcellularLocation>
</comment>
<keyword evidence="5 8" id="KW-1133">Transmembrane helix</keyword>
<dbReference type="InterPro" id="IPR001991">
    <property type="entry name" value="Na-dicarboxylate_symporter"/>
</dbReference>
<dbReference type="STRING" id="10195.A0A3M7RXD0"/>
<dbReference type="Gene3D" id="1.10.3860.10">
    <property type="entry name" value="Sodium:dicarboxylate symporter"/>
    <property type="match status" value="1"/>
</dbReference>
<keyword evidence="10" id="KW-1185">Reference proteome</keyword>
<reference evidence="9 10" key="1">
    <citation type="journal article" date="2018" name="Sci. Rep.">
        <title>Genomic signatures of local adaptation to the degree of environmental predictability in rotifers.</title>
        <authorList>
            <person name="Franch-Gras L."/>
            <person name="Hahn C."/>
            <person name="Garcia-Roger E.M."/>
            <person name="Carmona M.J."/>
            <person name="Serra M."/>
            <person name="Gomez A."/>
        </authorList>
    </citation>
    <scope>NUCLEOTIDE SEQUENCE [LARGE SCALE GENOMIC DNA]</scope>
    <source>
        <strain evidence="9">HYR1</strain>
    </source>
</reference>
<dbReference type="GO" id="GO:0015175">
    <property type="term" value="F:neutral L-amino acid transmembrane transporter activity"/>
    <property type="evidence" value="ECO:0007669"/>
    <property type="project" value="TreeGrafter"/>
</dbReference>
<dbReference type="InterPro" id="IPR036458">
    <property type="entry name" value="Na:dicarbo_symporter_sf"/>
</dbReference>
<organism evidence="9 10">
    <name type="scientific">Brachionus plicatilis</name>
    <name type="common">Marine rotifer</name>
    <name type="synonym">Brachionus muelleri</name>
    <dbReference type="NCBI Taxonomy" id="10195"/>
    <lineage>
        <taxon>Eukaryota</taxon>
        <taxon>Metazoa</taxon>
        <taxon>Spiralia</taxon>
        <taxon>Gnathifera</taxon>
        <taxon>Rotifera</taxon>
        <taxon>Eurotatoria</taxon>
        <taxon>Monogononta</taxon>
        <taxon>Pseudotrocha</taxon>
        <taxon>Ploima</taxon>
        <taxon>Brachionidae</taxon>
        <taxon>Brachionus</taxon>
    </lineage>
</organism>
<feature type="transmembrane region" description="Helical" evidence="8">
    <location>
        <begin position="213"/>
        <end position="233"/>
    </location>
</feature>
<evidence type="ECO:0000256" key="6">
    <source>
        <dbReference type="ARBA" id="ARBA00023136"/>
    </source>
</evidence>
<dbReference type="GO" id="GO:0005886">
    <property type="term" value="C:plasma membrane"/>
    <property type="evidence" value="ECO:0007669"/>
    <property type="project" value="TreeGrafter"/>
</dbReference>
<feature type="transmembrane region" description="Helical" evidence="8">
    <location>
        <begin position="254"/>
        <end position="275"/>
    </location>
</feature>
<dbReference type="PROSITE" id="PS00714">
    <property type="entry name" value="NA_DICARBOXYL_SYMP_2"/>
    <property type="match status" value="1"/>
</dbReference>
<dbReference type="Proteomes" id="UP000276133">
    <property type="component" value="Unassembled WGS sequence"/>
</dbReference>
<evidence type="ECO:0000256" key="1">
    <source>
        <dbReference type="ARBA" id="ARBA00004141"/>
    </source>
</evidence>
<evidence type="ECO:0000256" key="8">
    <source>
        <dbReference type="RuleBase" id="RU361216"/>
    </source>
</evidence>
<dbReference type="InterPro" id="IPR050746">
    <property type="entry name" value="DAACS"/>
</dbReference>
<sequence length="516" mass="57454">MNNNEYIEPNEVIYSEIPKRSTIKNHVGKKFKENILLFSTILSVIIGSVLGFYLRKYTKIEPNKKQYFGFLGEIFLRMLKFFILPLISSSLICGIASLGIAKRTANVALKAFVYYLTTTFLAVILGLILVVIIHPGAVSQNKIGDQTTDILNGQKISPLDTALDLIRNLFPDNIIQVGFVQFESKIVPKYKLNGTNDTHEIDYWYPVPGERPAMNVLGLVMFCLVFGCTISRMDNHGKFLYDFCEAINEALIQIIGYVMMFSPIGICSLICGSIISMEDISEIFEKISMYTLTVLLGLFIHGFMVLPSIYLILTRRNVFIYAKNMIEALLVALATSSSNATLPVTFKCIEEKNKIPKSISRFVLPVGATINMDGTALYEAVGAIFIAQMHNIHLSLADYVVTSFTATLASIGAAGIPSAGLVTMVVVLSALNLPQSHISLIYAVDWFLDRFRTMVNVWGDSIGTGIVAHLCEKEQLNAEKFKFQEFNSCNERSCTEPDFVLNKAFAIEDNTYETAL</sequence>
<keyword evidence="3 8" id="KW-0812">Transmembrane</keyword>
<feature type="transmembrane region" description="Helical" evidence="8">
    <location>
        <begin position="287"/>
        <end position="313"/>
    </location>
</feature>
<dbReference type="PRINTS" id="PR00173">
    <property type="entry name" value="EDTRNSPORT"/>
</dbReference>
<feature type="transmembrane region" description="Helical" evidence="8">
    <location>
        <begin position="112"/>
        <end position="133"/>
    </location>
</feature>
<feature type="transmembrane region" description="Helical" evidence="8">
    <location>
        <begin position="74"/>
        <end position="100"/>
    </location>
</feature>
<feature type="transmembrane region" description="Helical" evidence="8">
    <location>
        <begin position="35"/>
        <end position="54"/>
    </location>
</feature>
<feature type="transmembrane region" description="Helical" evidence="8">
    <location>
        <begin position="407"/>
        <end position="431"/>
    </location>
</feature>
<comment type="caution">
    <text evidence="9">The sequence shown here is derived from an EMBL/GenBank/DDBJ whole genome shotgun (WGS) entry which is preliminary data.</text>
</comment>
<evidence type="ECO:0000313" key="10">
    <source>
        <dbReference type="Proteomes" id="UP000276133"/>
    </source>
</evidence>
<dbReference type="EMBL" id="REGN01002447">
    <property type="protein sequence ID" value="RNA28018.1"/>
    <property type="molecule type" value="Genomic_DNA"/>
</dbReference>
<dbReference type="GO" id="GO:0005313">
    <property type="term" value="F:L-glutamate transmembrane transporter activity"/>
    <property type="evidence" value="ECO:0007669"/>
    <property type="project" value="TreeGrafter"/>
</dbReference>
<dbReference type="OrthoDB" id="5877963at2759"/>
<dbReference type="GO" id="GO:0015501">
    <property type="term" value="F:glutamate:sodium symporter activity"/>
    <property type="evidence" value="ECO:0007669"/>
    <property type="project" value="TreeGrafter"/>
</dbReference>
<evidence type="ECO:0000256" key="7">
    <source>
        <dbReference type="ARBA" id="ARBA00023180"/>
    </source>
</evidence>
<evidence type="ECO:0000256" key="2">
    <source>
        <dbReference type="ARBA" id="ARBA00022448"/>
    </source>
</evidence>
<gene>
    <name evidence="9" type="ORF">BpHYR1_008390</name>
</gene>
<dbReference type="Pfam" id="PF00375">
    <property type="entry name" value="SDF"/>
    <property type="match status" value="1"/>
</dbReference>
<dbReference type="PANTHER" id="PTHR11958:SF63">
    <property type="entry name" value="AMINO ACID TRANSPORTER"/>
    <property type="match status" value="1"/>
</dbReference>